<evidence type="ECO:0000313" key="2">
    <source>
        <dbReference type="Proteomes" id="UP000824175"/>
    </source>
</evidence>
<accession>A0A9D1L0Q7</accession>
<dbReference type="AlphaFoldDB" id="A0A9D1L0Q7"/>
<gene>
    <name evidence="1" type="ORF">IAD15_04530</name>
</gene>
<comment type="caution">
    <text evidence="1">The sequence shown here is derived from an EMBL/GenBank/DDBJ whole genome shotgun (WGS) entry which is preliminary data.</text>
</comment>
<dbReference type="Proteomes" id="UP000824175">
    <property type="component" value="Unassembled WGS sequence"/>
</dbReference>
<dbReference type="EMBL" id="DVMJ01000038">
    <property type="protein sequence ID" value="HIU13316.1"/>
    <property type="molecule type" value="Genomic_DNA"/>
</dbReference>
<reference evidence="1" key="2">
    <citation type="journal article" date="2021" name="PeerJ">
        <title>Extensive microbial diversity within the chicken gut microbiome revealed by metagenomics and culture.</title>
        <authorList>
            <person name="Gilroy R."/>
            <person name="Ravi A."/>
            <person name="Getino M."/>
            <person name="Pursley I."/>
            <person name="Horton D.L."/>
            <person name="Alikhan N.F."/>
            <person name="Baker D."/>
            <person name="Gharbi K."/>
            <person name="Hall N."/>
            <person name="Watson M."/>
            <person name="Adriaenssens E.M."/>
            <person name="Foster-Nyarko E."/>
            <person name="Jarju S."/>
            <person name="Secka A."/>
            <person name="Antonio M."/>
            <person name="Oren A."/>
            <person name="Chaudhuri R.R."/>
            <person name="La Ragione R."/>
            <person name="Hildebrand F."/>
            <person name="Pallen M.J."/>
        </authorList>
    </citation>
    <scope>NUCLEOTIDE SEQUENCE</scope>
    <source>
        <strain evidence="1">CHK195-11698</strain>
    </source>
</reference>
<name>A0A9D1L0Q7_9FIRM</name>
<sequence>MLSEHFNDHLNVHQFKDILKRKAGESIEVDWAGQRPHWSDPDTVATDQLTDISLPSYGRLPDLLKSCPQLVRICPPIVDIRNQPVAKHIRIIINFRSGSSKHFSNFAVFCVKMLPVPSVARIGRPCIYLASHGVPQSSAETPDIYPPRYLHGKRQQSPVSWQLPELTAFLLSG</sequence>
<organism evidence="1 2">
    <name type="scientific">Candidatus Fimiplasma intestinipullorum</name>
    <dbReference type="NCBI Taxonomy" id="2840825"/>
    <lineage>
        <taxon>Bacteria</taxon>
        <taxon>Bacillati</taxon>
        <taxon>Bacillota</taxon>
        <taxon>Clostridia</taxon>
        <taxon>Eubacteriales</taxon>
        <taxon>Candidatus Fimiplasma</taxon>
    </lineage>
</organism>
<reference evidence="1" key="1">
    <citation type="submission" date="2020-10" db="EMBL/GenBank/DDBJ databases">
        <authorList>
            <person name="Gilroy R."/>
        </authorList>
    </citation>
    <scope>NUCLEOTIDE SEQUENCE</scope>
    <source>
        <strain evidence="1">CHK195-11698</strain>
    </source>
</reference>
<evidence type="ECO:0000313" key="1">
    <source>
        <dbReference type="EMBL" id="HIU13316.1"/>
    </source>
</evidence>
<proteinExistence type="predicted"/>
<protein>
    <submittedName>
        <fullName evidence="1">Uncharacterized protein</fullName>
    </submittedName>
</protein>